<accession>A0A1M7ZHJ5</accession>
<dbReference type="EMBL" id="FRXO01000003">
    <property type="protein sequence ID" value="SHO64146.1"/>
    <property type="molecule type" value="Genomic_DNA"/>
</dbReference>
<dbReference type="InterPro" id="IPR050789">
    <property type="entry name" value="Diverse_Enzym_Activities"/>
</dbReference>
<dbReference type="RefSeq" id="WP_084564283.1">
    <property type="nucleotide sequence ID" value="NZ_FRXO01000003.1"/>
</dbReference>
<feature type="domain" description="Beta-lactamase-related" evidence="1">
    <location>
        <begin position="33"/>
        <end position="267"/>
    </location>
</feature>
<dbReference type="AlphaFoldDB" id="A0A1M7ZHJ5"/>
<dbReference type="STRING" id="1123029.SAMN02745172_01610"/>
<dbReference type="InterPro" id="IPR012338">
    <property type="entry name" value="Beta-lactam/transpept-like"/>
</dbReference>
<reference evidence="2 3" key="1">
    <citation type="submission" date="2016-12" db="EMBL/GenBank/DDBJ databases">
        <authorList>
            <person name="Song W.-J."/>
            <person name="Kurnit D.M."/>
        </authorList>
    </citation>
    <scope>NUCLEOTIDE SEQUENCE [LARGE SCALE GENOMIC DNA]</scope>
    <source>
        <strain evidence="2 3">DSM 19599</strain>
    </source>
</reference>
<dbReference type="OrthoDB" id="9814204at2"/>
<dbReference type="PANTHER" id="PTHR43283">
    <property type="entry name" value="BETA-LACTAMASE-RELATED"/>
    <property type="match status" value="1"/>
</dbReference>
<dbReference type="Pfam" id="PF00144">
    <property type="entry name" value="Beta-lactamase"/>
    <property type="match status" value="1"/>
</dbReference>
<dbReference type="Proteomes" id="UP000186406">
    <property type="component" value="Unassembled WGS sequence"/>
</dbReference>
<name>A0A1M7ZHJ5_9HYPH</name>
<evidence type="ECO:0000313" key="2">
    <source>
        <dbReference type="EMBL" id="SHO64146.1"/>
    </source>
</evidence>
<dbReference type="SUPFAM" id="SSF56601">
    <property type="entry name" value="beta-lactamase/transpeptidase-like"/>
    <property type="match status" value="1"/>
</dbReference>
<proteinExistence type="predicted"/>
<gene>
    <name evidence="2" type="ORF">SAMN02745172_01610</name>
</gene>
<keyword evidence="3" id="KW-1185">Reference proteome</keyword>
<dbReference type="Gene3D" id="3.40.710.10">
    <property type="entry name" value="DD-peptidase/beta-lactamase superfamily"/>
    <property type="match status" value="1"/>
</dbReference>
<sequence length="301" mass="32234">MSAPDHGGRGGLEAGAHLDRTGTLHLTGHTGPVPWWSFTKTAIAICALRLVEDGALRLDEPLEGKRYTLAHLLRHEAGLPDYGGLAAYHADVAAGRTPWPVERLLAEASADRLRYEPGTGWAYSNIGYLEVRRLVERASGLDLGEALRRFVFAPAGVATARLALIPGDLDGVAMGDARNYHPGWVYHGLVTGTAADAARLLAALTRGRLVTPETFARMRAGRALPEHRSETYPDPAYGLGLMLWATDPLDHPLGHTGGGPGSDIAVYARGSEICVLWAASSSGLDPVRTVFRRLMGQDEPP</sequence>
<dbReference type="InterPro" id="IPR001466">
    <property type="entry name" value="Beta-lactam-related"/>
</dbReference>
<evidence type="ECO:0000313" key="3">
    <source>
        <dbReference type="Proteomes" id="UP000186406"/>
    </source>
</evidence>
<protein>
    <submittedName>
        <fullName evidence="2">CubicO group peptidase, beta-lactamase class C family</fullName>
    </submittedName>
</protein>
<dbReference type="PANTHER" id="PTHR43283:SF18">
    <property type="match status" value="1"/>
</dbReference>
<organism evidence="2 3">
    <name type="scientific">Pseudoxanthobacter soli DSM 19599</name>
    <dbReference type="NCBI Taxonomy" id="1123029"/>
    <lineage>
        <taxon>Bacteria</taxon>
        <taxon>Pseudomonadati</taxon>
        <taxon>Pseudomonadota</taxon>
        <taxon>Alphaproteobacteria</taxon>
        <taxon>Hyphomicrobiales</taxon>
        <taxon>Segnochrobactraceae</taxon>
        <taxon>Pseudoxanthobacter</taxon>
    </lineage>
</organism>
<evidence type="ECO:0000259" key="1">
    <source>
        <dbReference type="Pfam" id="PF00144"/>
    </source>
</evidence>